<accession>A0A9W8I5Z0</accession>
<dbReference type="Proteomes" id="UP001139887">
    <property type="component" value="Unassembled WGS sequence"/>
</dbReference>
<dbReference type="GO" id="GO:0005509">
    <property type="term" value="F:calcium ion binding"/>
    <property type="evidence" value="ECO:0007669"/>
    <property type="project" value="InterPro"/>
</dbReference>
<evidence type="ECO:0000256" key="1">
    <source>
        <dbReference type="ARBA" id="ARBA00004167"/>
    </source>
</evidence>
<dbReference type="GO" id="GO:0048529">
    <property type="term" value="F:magnesium-protoporphyrin IX monomethyl ester (oxidative) cyclase activity"/>
    <property type="evidence" value="ECO:0007669"/>
    <property type="project" value="UniProtKB-EC"/>
</dbReference>
<keyword evidence="2" id="KW-0812">Transmembrane</keyword>
<evidence type="ECO:0000313" key="7">
    <source>
        <dbReference type="Proteomes" id="UP001139887"/>
    </source>
</evidence>
<keyword evidence="3" id="KW-1133">Transmembrane helix</keyword>
<keyword evidence="7" id="KW-1185">Reference proteome</keyword>
<evidence type="ECO:0000256" key="5">
    <source>
        <dbReference type="SAM" id="SignalP"/>
    </source>
</evidence>
<dbReference type="GO" id="GO:0016020">
    <property type="term" value="C:membrane"/>
    <property type="evidence" value="ECO:0007669"/>
    <property type="project" value="UniProtKB-SubCell"/>
</dbReference>
<sequence>MLQLSKLSLLTLSWTALLATKVVGDELEGATSASIQTSPAAAPTKLSAAAPELTLVNYRLEVLMITAAVGLVANYFYGSRKNTVLASVWEKPITDVLQANFSAVGNGQQVLEWDSAADLLFYASGRRHCKYAQGHLMLTARQDPIALLNDLTANNYEKLQIEVTLNDDVPGFVFAAVPRKRSKAVGRDRYDVSTFAKVIASDKVPTDTV</sequence>
<dbReference type="EC" id="1.14.13.81" evidence="6"/>
<dbReference type="InterPro" id="IPR012879">
    <property type="entry name" value="CCDC47"/>
</dbReference>
<dbReference type="PANTHER" id="PTHR12883:SF0">
    <property type="entry name" value="PAT COMPLEX SUBUNIT CCDC47"/>
    <property type="match status" value="1"/>
</dbReference>
<dbReference type="PANTHER" id="PTHR12883">
    <property type="entry name" value="ADIPOCYTE-SPECIFIC PROTEIN 4-RELATED"/>
    <property type="match status" value="1"/>
</dbReference>
<comment type="subcellular location">
    <subcellularLocation>
        <location evidence="1">Membrane</location>
        <topology evidence="1">Single-pass membrane protein</topology>
    </subcellularLocation>
</comment>
<dbReference type="EMBL" id="JANBUW010001478">
    <property type="protein sequence ID" value="KAJ2843258.1"/>
    <property type="molecule type" value="Genomic_DNA"/>
</dbReference>
<feature type="non-terminal residue" evidence="6">
    <location>
        <position position="209"/>
    </location>
</feature>
<evidence type="ECO:0000256" key="2">
    <source>
        <dbReference type="ARBA" id="ARBA00022692"/>
    </source>
</evidence>
<gene>
    <name evidence="6" type="primary">CCDC47</name>
    <name evidence="6" type="ORF">IWW36_005621</name>
</gene>
<keyword evidence="6" id="KW-0560">Oxidoreductase</keyword>
<evidence type="ECO:0000256" key="3">
    <source>
        <dbReference type="ARBA" id="ARBA00022989"/>
    </source>
</evidence>
<dbReference type="OrthoDB" id="10039147at2759"/>
<dbReference type="GO" id="GO:0005783">
    <property type="term" value="C:endoplasmic reticulum"/>
    <property type="evidence" value="ECO:0007669"/>
    <property type="project" value="InterPro"/>
</dbReference>
<evidence type="ECO:0000313" key="6">
    <source>
        <dbReference type="EMBL" id="KAJ2843258.1"/>
    </source>
</evidence>
<proteinExistence type="predicted"/>
<organism evidence="6 7">
    <name type="scientific">Coemansia brasiliensis</name>
    <dbReference type="NCBI Taxonomy" id="2650707"/>
    <lineage>
        <taxon>Eukaryota</taxon>
        <taxon>Fungi</taxon>
        <taxon>Fungi incertae sedis</taxon>
        <taxon>Zoopagomycota</taxon>
        <taxon>Kickxellomycotina</taxon>
        <taxon>Kickxellomycetes</taxon>
        <taxon>Kickxellales</taxon>
        <taxon>Kickxellaceae</taxon>
        <taxon>Coemansia</taxon>
    </lineage>
</organism>
<comment type="caution">
    <text evidence="6">The sequence shown here is derived from an EMBL/GenBank/DDBJ whole genome shotgun (WGS) entry which is preliminary data.</text>
</comment>
<name>A0A9W8I5Z0_9FUNG</name>
<dbReference type="GO" id="GO:0032469">
    <property type="term" value="P:endoplasmic reticulum calcium ion homeostasis"/>
    <property type="evidence" value="ECO:0007669"/>
    <property type="project" value="InterPro"/>
</dbReference>
<keyword evidence="5" id="KW-0732">Signal</keyword>
<reference evidence="6" key="1">
    <citation type="submission" date="2022-07" db="EMBL/GenBank/DDBJ databases">
        <title>Phylogenomic reconstructions and comparative analyses of Kickxellomycotina fungi.</title>
        <authorList>
            <person name="Reynolds N.K."/>
            <person name="Stajich J.E."/>
            <person name="Barry K."/>
            <person name="Grigoriev I.V."/>
            <person name="Crous P."/>
            <person name="Smith M.E."/>
        </authorList>
    </citation>
    <scope>NUCLEOTIDE SEQUENCE</scope>
    <source>
        <strain evidence="6">NRRL 1566</strain>
    </source>
</reference>
<feature type="signal peptide" evidence="5">
    <location>
        <begin position="1"/>
        <end position="24"/>
    </location>
</feature>
<dbReference type="Pfam" id="PF07946">
    <property type="entry name" value="CCDC47"/>
    <property type="match status" value="1"/>
</dbReference>
<dbReference type="AlphaFoldDB" id="A0A9W8I5Z0"/>
<feature type="chain" id="PRO_5040779648" evidence="5">
    <location>
        <begin position="25"/>
        <end position="209"/>
    </location>
</feature>
<protein>
    <submittedName>
        <fullName evidence="6">Coiled-coil domain-containing protein 47</fullName>
        <ecNumber evidence="6">1.14.13.81</ecNumber>
    </submittedName>
</protein>
<keyword evidence="4" id="KW-0472">Membrane</keyword>
<evidence type="ECO:0000256" key="4">
    <source>
        <dbReference type="ARBA" id="ARBA00023136"/>
    </source>
</evidence>